<protein>
    <submittedName>
        <fullName evidence="3">DDE_Tnp_ISL3 domain-containing protein</fullName>
    </submittedName>
</protein>
<dbReference type="EMBL" id="UYSL01020990">
    <property type="protein sequence ID" value="VDL76862.1"/>
    <property type="molecule type" value="Genomic_DNA"/>
</dbReference>
<keyword evidence="2" id="KW-1185">Reference proteome</keyword>
<accession>A0A0N4YA76</accession>
<evidence type="ECO:0000313" key="2">
    <source>
        <dbReference type="Proteomes" id="UP000271162"/>
    </source>
</evidence>
<dbReference type="Proteomes" id="UP000271162">
    <property type="component" value="Unassembled WGS sequence"/>
</dbReference>
<evidence type="ECO:0000313" key="1">
    <source>
        <dbReference type="EMBL" id="VDL76862.1"/>
    </source>
</evidence>
<proteinExistence type="predicted"/>
<dbReference type="AlphaFoldDB" id="A0A0N4YA76"/>
<organism evidence="3">
    <name type="scientific">Nippostrongylus brasiliensis</name>
    <name type="common">Rat hookworm</name>
    <dbReference type="NCBI Taxonomy" id="27835"/>
    <lineage>
        <taxon>Eukaryota</taxon>
        <taxon>Metazoa</taxon>
        <taxon>Ecdysozoa</taxon>
        <taxon>Nematoda</taxon>
        <taxon>Chromadorea</taxon>
        <taxon>Rhabditida</taxon>
        <taxon>Rhabditina</taxon>
        <taxon>Rhabditomorpha</taxon>
        <taxon>Strongyloidea</taxon>
        <taxon>Heligmosomidae</taxon>
        <taxon>Nippostrongylus</taxon>
    </lineage>
</organism>
<evidence type="ECO:0000313" key="3">
    <source>
        <dbReference type="WBParaSite" id="NBR_0001327201-mRNA-1"/>
    </source>
</evidence>
<gene>
    <name evidence="1" type="ORF">NBR_LOCUS13273</name>
</gene>
<dbReference type="WBParaSite" id="NBR_0001327201-mRNA-1">
    <property type="protein sequence ID" value="NBR_0001327201-mRNA-1"/>
    <property type="gene ID" value="NBR_0001327201"/>
</dbReference>
<sequence length="132" mass="15271">MLRRGILRGDYVHHRGLRAAIAVERRSFHLLNTVARGSEFVAFAVSQDSSDWGETMDLTADLMEEIVVQRPSLAQRIRWMIDAPFNILADKINLQIRRHFTQSAAKRFLTTVMAQHKAMLKLPDFKRSHQNE</sequence>
<name>A0A0N4YA76_NIPBR</name>
<reference evidence="1 2" key="2">
    <citation type="submission" date="2018-11" db="EMBL/GenBank/DDBJ databases">
        <authorList>
            <consortium name="Pathogen Informatics"/>
        </authorList>
    </citation>
    <scope>NUCLEOTIDE SEQUENCE [LARGE SCALE GENOMIC DNA]</scope>
</reference>
<reference evidence="3" key="1">
    <citation type="submission" date="2017-02" db="UniProtKB">
        <authorList>
            <consortium name="WormBaseParasite"/>
        </authorList>
    </citation>
    <scope>IDENTIFICATION</scope>
</reference>
<dbReference type="STRING" id="27835.A0A0N4YA76"/>